<dbReference type="InterPro" id="IPR007111">
    <property type="entry name" value="NACHT_NTPase"/>
</dbReference>
<reference evidence="4" key="2">
    <citation type="journal article" date="2020" name="Nat. Commun.">
        <title>Large-scale genome sequencing of mycorrhizal fungi provides insights into the early evolution of symbiotic traits.</title>
        <authorList>
            <person name="Miyauchi S."/>
            <person name="Kiss E."/>
            <person name="Kuo A."/>
            <person name="Drula E."/>
            <person name="Kohler A."/>
            <person name="Sanchez-Garcia M."/>
            <person name="Morin E."/>
            <person name="Andreopoulos B."/>
            <person name="Barry K.W."/>
            <person name="Bonito G."/>
            <person name="Buee M."/>
            <person name="Carver A."/>
            <person name="Chen C."/>
            <person name="Cichocki N."/>
            <person name="Clum A."/>
            <person name="Culley D."/>
            <person name="Crous P.W."/>
            <person name="Fauchery L."/>
            <person name="Girlanda M."/>
            <person name="Hayes R.D."/>
            <person name="Keri Z."/>
            <person name="LaButti K."/>
            <person name="Lipzen A."/>
            <person name="Lombard V."/>
            <person name="Magnuson J."/>
            <person name="Maillard F."/>
            <person name="Murat C."/>
            <person name="Nolan M."/>
            <person name="Ohm R.A."/>
            <person name="Pangilinan J."/>
            <person name="Pereira M.F."/>
            <person name="Perotto S."/>
            <person name="Peter M."/>
            <person name="Pfister S."/>
            <person name="Riley R."/>
            <person name="Sitrit Y."/>
            <person name="Stielow J.B."/>
            <person name="Szollosi G."/>
            <person name="Zifcakova L."/>
            <person name="Stursova M."/>
            <person name="Spatafora J.W."/>
            <person name="Tedersoo L."/>
            <person name="Vaario L.M."/>
            <person name="Yamada A."/>
            <person name="Yan M."/>
            <person name="Wang P."/>
            <person name="Xu J."/>
            <person name="Bruns T."/>
            <person name="Baldrian P."/>
            <person name="Vilgalys R."/>
            <person name="Dunand C."/>
            <person name="Henrissat B."/>
            <person name="Grigoriev I.V."/>
            <person name="Hibbett D."/>
            <person name="Nagy L.G."/>
            <person name="Martin F.M."/>
        </authorList>
    </citation>
    <scope>NUCLEOTIDE SEQUENCE</scope>
    <source>
        <strain evidence="4">Prilba</strain>
    </source>
</reference>
<feature type="compositionally biased region" description="Basic and acidic residues" evidence="2">
    <location>
        <begin position="286"/>
        <end position="298"/>
    </location>
</feature>
<dbReference type="SUPFAM" id="SSF52540">
    <property type="entry name" value="P-loop containing nucleoside triphosphate hydrolases"/>
    <property type="match status" value="1"/>
</dbReference>
<comment type="caution">
    <text evidence="4">The sequence shown here is derived from an EMBL/GenBank/DDBJ whole genome shotgun (WGS) entry which is preliminary data.</text>
</comment>
<evidence type="ECO:0000313" key="5">
    <source>
        <dbReference type="Proteomes" id="UP000759537"/>
    </source>
</evidence>
<dbReference type="Pfam" id="PF17109">
    <property type="entry name" value="Goodbye"/>
    <property type="match status" value="1"/>
</dbReference>
<dbReference type="Proteomes" id="UP000759537">
    <property type="component" value="Unassembled WGS sequence"/>
</dbReference>
<sequence length="792" mass="89093">MSHTHSSSSSSNFQSVFNVALDAYESKTESSLLTHPLAAELQSCDSPTAILSILQDLIQQFDRRRRSDQRLTSWLNPTINVLYAFSGTIGQGVGLAFSPANAVFSGIGVLLLAAKDVDASQDVLIDIFVRMGSFFKRLDSYTEVRPTAAMTDVIVKVMIEVLSILAIATKEIKQGRSKKFVNNLLGRNDIADALKRLDTLTQEEARMAIAEILNVTHRVDDNVNRVDDNVNRVDDNVNRVGDNVNRVGDNVNSVDDKVNKVDEKVSALIDDVKEANAGIQRSASIADKEKLSQSREKAQQWLSPNPPDPSTNHNIARKAHHDGTTSWFFQGSIFEEWKSSPSLLWIHGKPGSGKSVLCSGIIEDIMARCEAESAIAAYFYCDFRDEYKQNCRNLIVSIISQLCAQSNRCCDILSRIYLEHGKGVRKPSDETLTNCLAKMVSLPAQGPIYIIVDGLDECPNNLGMPTPREEVLDLVEDIVSLRVPNLHICVTSRPEIDIQTILEPLTSLRVSLHDQTGQKKDIVDYVSSVVYSDKKMRRWREEDRKLVIEKLSERADGMFRWVYCQLAALRHCLPASVGRILEELPETLDETYERVLREINKANRDHARRLLQFLTVALRPLRVEELAEVLAIDFDAPADRGIPQSNPNWRWTDHHQAVLSTCSSLIAIVDDGGYQVVQFSHFSVKEYLTSDRLARSSTDVSRYHILLEPAHTILAQACLGVLLRLDDHVDVGDIPLVEYAAENWIDHARFENVSSHIRDAMEYFLDADKPHWASWSRVQTTDVEWLSFSPDW</sequence>
<dbReference type="InterPro" id="IPR056884">
    <property type="entry name" value="NPHP3-like_N"/>
</dbReference>
<accession>A0A9P5JYF7</accession>
<gene>
    <name evidence="4" type="ORF">DFH94DRAFT_656891</name>
</gene>
<evidence type="ECO:0000256" key="1">
    <source>
        <dbReference type="ARBA" id="ARBA00022737"/>
    </source>
</evidence>
<dbReference type="Gene3D" id="1.20.5.1070">
    <property type="entry name" value="Head and neck region of the ectodomain of NDV fusion glycoprotein"/>
    <property type="match status" value="1"/>
</dbReference>
<dbReference type="PANTHER" id="PTHR10039:SF16">
    <property type="entry name" value="GPI INOSITOL-DEACYLASE"/>
    <property type="match status" value="1"/>
</dbReference>
<dbReference type="Gene3D" id="3.40.50.300">
    <property type="entry name" value="P-loop containing nucleotide triphosphate hydrolases"/>
    <property type="match status" value="1"/>
</dbReference>
<evidence type="ECO:0000256" key="2">
    <source>
        <dbReference type="SAM" id="MobiDB-lite"/>
    </source>
</evidence>
<keyword evidence="1" id="KW-0677">Repeat</keyword>
<dbReference type="PANTHER" id="PTHR10039">
    <property type="entry name" value="AMELOGENIN"/>
    <property type="match status" value="1"/>
</dbReference>
<dbReference type="PROSITE" id="PS50837">
    <property type="entry name" value="NACHT"/>
    <property type="match status" value="1"/>
</dbReference>
<feature type="non-terminal residue" evidence="4">
    <location>
        <position position="792"/>
    </location>
</feature>
<protein>
    <recommendedName>
        <fullName evidence="3">NACHT domain-containing protein</fullName>
    </recommendedName>
</protein>
<name>A0A9P5JYF7_9AGAM</name>
<keyword evidence="5" id="KW-1185">Reference proteome</keyword>
<feature type="region of interest" description="Disordered" evidence="2">
    <location>
        <begin position="285"/>
        <end position="312"/>
    </location>
</feature>
<dbReference type="InterPro" id="IPR031350">
    <property type="entry name" value="Goodbye_dom"/>
</dbReference>
<dbReference type="InterPro" id="IPR054471">
    <property type="entry name" value="GPIID_WHD"/>
</dbReference>
<feature type="domain" description="NACHT" evidence="3">
    <location>
        <begin position="342"/>
        <end position="494"/>
    </location>
</feature>
<dbReference type="Pfam" id="PF22939">
    <property type="entry name" value="WHD_GPIID"/>
    <property type="match status" value="1"/>
</dbReference>
<dbReference type="Pfam" id="PF24883">
    <property type="entry name" value="NPHP3_N"/>
    <property type="match status" value="1"/>
</dbReference>
<dbReference type="InterPro" id="IPR027417">
    <property type="entry name" value="P-loop_NTPase"/>
</dbReference>
<organism evidence="4 5">
    <name type="scientific">Russula ochroleuca</name>
    <dbReference type="NCBI Taxonomy" id="152965"/>
    <lineage>
        <taxon>Eukaryota</taxon>
        <taxon>Fungi</taxon>
        <taxon>Dikarya</taxon>
        <taxon>Basidiomycota</taxon>
        <taxon>Agaricomycotina</taxon>
        <taxon>Agaricomycetes</taxon>
        <taxon>Russulales</taxon>
        <taxon>Russulaceae</taxon>
        <taxon>Russula</taxon>
    </lineage>
</organism>
<dbReference type="OrthoDB" id="7464126at2759"/>
<reference evidence="4" key="1">
    <citation type="submission" date="2019-10" db="EMBL/GenBank/DDBJ databases">
        <authorList>
            <consortium name="DOE Joint Genome Institute"/>
            <person name="Kuo A."/>
            <person name="Miyauchi S."/>
            <person name="Kiss E."/>
            <person name="Drula E."/>
            <person name="Kohler A."/>
            <person name="Sanchez-Garcia M."/>
            <person name="Andreopoulos B."/>
            <person name="Barry K.W."/>
            <person name="Bonito G."/>
            <person name="Buee M."/>
            <person name="Carver A."/>
            <person name="Chen C."/>
            <person name="Cichocki N."/>
            <person name="Clum A."/>
            <person name="Culley D."/>
            <person name="Crous P.W."/>
            <person name="Fauchery L."/>
            <person name="Girlanda M."/>
            <person name="Hayes R."/>
            <person name="Keri Z."/>
            <person name="LaButti K."/>
            <person name="Lipzen A."/>
            <person name="Lombard V."/>
            <person name="Magnuson J."/>
            <person name="Maillard F."/>
            <person name="Morin E."/>
            <person name="Murat C."/>
            <person name="Nolan M."/>
            <person name="Ohm R."/>
            <person name="Pangilinan J."/>
            <person name="Pereira M."/>
            <person name="Perotto S."/>
            <person name="Peter M."/>
            <person name="Riley R."/>
            <person name="Sitrit Y."/>
            <person name="Stielow B."/>
            <person name="Szollosi G."/>
            <person name="Zifcakova L."/>
            <person name="Stursova M."/>
            <person name="Spatafora J.W."/>
            <person name="Tedersoo L."/>
            <person name="Vaario L.-M."/>
            <person name="Yamada A."/>
            <person name="Yan M."/>
            <person name="Wang P."/>
            <person name="Xu J."/>
            <person name="Bruns T."/>
            <person name="Baldrian P."/>
            <person name="Vilgalys R."/>
            <person name="Henrissat B."/>
            <person name="Grigoriev I.V."/>
            <person name="Hibbett D."/>
            <person name="Nagy L.G."/>
            <person name="Martin F.M."/>
        </authorList>
    </citation>
    <scope>NUCLEOTIDE SEQUENCE</scope>
    <source>
        <strain evidence="4">Prilba</strain>
    </source>
</reference>
<dbReference type="AlphaFoldDB" id="A0A9P5JYF7"/>
<dbReference type="EMBL" id="WHVB01000028">
    <property type="protein sequence ID" value="KAF8469399.1"/>
    <property type="molecule type" value="Genomic_DNA"/>
</dbReference>
<evidence type="ECO:0000313" key="4">
    <source>
        <dbReference type="EMBL" id="KAF8469399.1"/>
    </source>
</evidence>
<proteinExistence type="predicted"/>
<evidence type="ECO:0000259" key="3">
    <source>
        <dbReference type="PROSITE" id="PS50837"/>
    </source>
</evidence>